<feature type="chain" id="PRO_5041936570" description="Fungal lipase-type domain-containing protein" evidence="2">
    <location>
        <begin position="35"/>
        <end position="592"/>
    </location>
</feature>
<comment type="caution">
    <text evidence="4">The sequence shown here is derived from an EMBL/GenBank/DDBJ whole genome shotgun (WGS) entry which is preliminary data.</text>
</comment>
<feature type="signal peptide" evidence="2">
    <location>
        <begin position="1"/>
        <end position="34"/>
    </location>
</feature>
<protein>
    <recommendedName>
        <fullName evidence="3">Fungal lipase-type domain-containing protein</fullName>
    </recommendedName>
</protein>
<feature type="region of interest" description="Disordered" evidence="1">
    <location>
        <begin position="380"/>
        <end position="424"/>
    </location>
</feature>
<proteinExistence type="predicted"/>
<dbReference type="EMBL" id="BMAR01000019">
    <property type="protein sequence ID" value="GFR47575.1"/>
    <property type="molecule type" value="Genomic_DNA"/>
</dbReference>
<dbReference type="InterPro" id="IPR029058">
    <property type="entry name" value="AB_hydrolase_fold"/>
</dbReference>
<feature type="compositionally biased region" description="Basic and acidic residues" evidence="1">
    <location>
        <begin position="448"/>
        <end position="459"/>
    </location>
</feature>
<accession>A0AAD3DT53</accession>
<gene>
    <name evidence="4" type="ORF">Agub_g9303</name>
</gene>
<evidence type="ECO:0000259" key="3">
    <source>
        <dbReference type="Pfam" id="PF01764"/>
    </source>
</evidence>
<keyword evidence="5" id="KW-1185">Reference proteome</keyword>
<feature type="domain" description="Fungal lipase-type" evidence="3">
    <location>
        <begin position="294"/>
        <end position="364"/>
    </location>
</feature>
<feature type="region of interest" description="Disordered" evidence="1">
    <location>
        <begin position="447"/>
        <end position="467"/>
    </location>
</feature>
<dbReference type="PANTHER" id="PTHR45856:SF23">
    <property type="entry name" value="FUNGAL LIPASE-LIKE DOMAIN-CONTAINING PROTEIN"/>
    <property type="match status" value="1"/>
</dbReference>
<name>A0AAD3DT53_9CHLO</name>
<dbReference type="SUPFAM" id="SSF53474">
    <property type="entry name" value="alpha/beta-Hydrolases"/>
    <property type="match status" value="1"/>
</dbReference>
<dbReference type="Gene3D" id="3.40.50.1820">
    <property type="entry name" value="alpha/beta hydrolase"/>
    <property type="match status" value="1"/>
</dbReference>
<feature type="compositionally biased region" description="Gly residues" evidence="1">
    <location>
        <begin position="262"/>
        <end position="275"/>
    </location>
</feature>
<dbReference type="InterPro" id="IPR051218">
    <property type="entry name" value="Sec_MonoDiacylglyc_Lipase"/>
</dbReference>
<dbReference type="InterPro" id="IPR002921">
    <property type="entry name" value="Fungal_lipase-type"/>
</dbReference>
<evidence type="ECO:0000313" key="4">
    <source>
        <dbReference type="EMBL" id="GFR47575.1"/>
    </source>
</evidence>
<dbReference type="AlphaFoldDB" id="A0AAD3DT53"/>
<evidence type="ECO:0000256" key="2">
    <source>
        <dbReference type="SAM" id="SignalP"/>
    </source>
</evidence>
<feature type="compositionally biased region" description="Low complexity" evidence="1">
    <location>
        <begin position="390"/>
        <end position="424"/>
    </location>
</feature>
<evidence type="ECO:0000313" key="5">
    <source>
        <dbReference type="Proteomes" id="UP001054857"/>
    </source>
</evidence>
<dbReference type="Proteomes" id="UP001054857">
    <property type="component" value="Unassembled WGS sequence"/>
</dbReference>
<feature type="region of interest" description="Disordered" evidence="1">
    <location>
        <begin position="250"/>
        <end position="286"/>
    </location>
</feature>
<organism evidence="4 5">
    <name type="scientific">Astrephomene gubernaculifera</name>
    <dbReference type="NCBI Taxonomy" id="47775"/>
    <lineage>
        <taxon>Eukaryota</taxon>
        <taxon>Viridiplantae</taxon>
        <taxon>Chlorophyta</taxon>
        <taxon>core chlorophytes</taxon>
        <taxon>Chlorophyceae</taxon>
        <taxon>CS clade</taxon>
        <taxon>Chlamydomonadales</taxon>
        <taxon>Astrephomenaceae</taxon>
        <taxon>Astrephomene</taxon>
    </lineage>
</organism>
<feature type="compositionally biased region" description="Low complexity" evidence="1">
    <location>
        <begin position="276"/>
        <end position="286"/>
    </location>
</feature>
<evidence type="ECO:0000256" key="1">
    <source>
        <dbReference type="SAM" id="MobiDB-lite"/>
    </source>
</evidence>
<dbReference type="GO" id="GO:0006629">
    <property type="term" value="P:lipid metabolic process"/>
    <property type="evidence" value="ECO:0007669"/>
    <property type="project" value="InterPro"/>
</dbReference>
<reference evidence="4 5" key="1">
    <citation type="journal article" date="2021" name="Sci. Rep.">
        <title>Genome sequencing of the multicellular alga Astrephomene provides insights into convergent evolution of germ-soma differentiation.</title>
        <authorList>
            <person name="Yamashita S."/>
            <person name="Yamamoto K."/>
            <person name="Matsuzaki R."/>
            <person name="Suzuki S."/>
            <person name="Yamaguchi H."/>
            <person name="Hirooka S."/>
            <person name="Minakuchi Y."/>
            <person name="Miyagishima S."/>
            <person name="Kawachi M."/>
            <person name="Toyoda A."/>
            <person name="Nozaki H."/>
        </authorList>
    </citation>
    <scope>NUCLEOTIDE SEQUENCE [LARGE SCALE GENOMIC DNA]</scope>
    <source>
        <strain evidence="4 5">NIES-4017</strain>
    </source>
</reference>
<keyword evidence="2" id="KW-0732">Signal</keyword>
<dbReference type="Pfam" id="PF01764">
    <property type="entry name" value="Lipase_3"/>
    <property type="match status" value="1"/>
</dbReference>
<dbReference type="PANTHER" id="PTHR45856">
    <property type="entry name" value="ALPHA/BETA-HYDROLASES SUPERFAMILY PROTEIN"/>
    <property type="match status" value="1"/>
</dbReference>
<sequence>MLGFVAFSTAHSKGQLQRPVLWLLLLLLVPSAFCVGSRHPEGSSSPHDILPLQALPVLTPDADVPPVFLNGAWDPSRVGGGGGRNAYIAAVLSKDVYVKHVIDPRDGSAARRNFSRFATQFCRSMYNLGADECEAVSGPRSLVWAVLRAGRSVLLVVRGSNTPQNWLADVASIRTLNVADLGGGPAGVNVAAGFYRVFEANRRPLVARVRKAMRGAAAAAAAAAEAAAEAAAGTTGAASLATKAAGPATRLYSSGSSSPKEGAGGDGGGGGGGGSSSNSSSGSGGSAAVDKGGARLWVLGHSLGGAVALMAAAHLEAAHGLRAAGVFTFGCPRTGDSSWAAAYRLADVTLRLDNTGDIIPGLPLGATWRHVGAQAVLQNCHAAPPPPQQQQPSQLQQQAAGEVLQQPLQQQAAPASSASAGGPQQEAQELQQLLLWRRGQLLRLQQQQDREQQQQEEGHMLPAQQQQQQERYEQQLLLLQQLQQLQKQLQDLQQQEKQPEQGVSQAVSFPVPGWLRDHMIQTYVHVMWNCLPNSERKLVPGPDDVYGLVYGKTLPYNETTVYGDSYYDDADGDGDGWGEVLGGGSVDGGASR</sequence>